<dbReference type="PROSITE" id="PS01156">
    <property type="entry name" value="TONB_DEPENDENT_REC_2"/>
    <property type="match status" value="1"/>
</dbReference>
<dbReference type="InterPro" id="IPR036942">
    <property type="entry name" value="Beta-barrel_TonB_sf"/>
</dbReference>
<name>A0AB33QMG6_HAEP3</name>
<dbReference type="PANTHER" id="PTHR30069">
    <property type="entry name" value="TONB-DEPENDENT OUTER MEMBRANE RECEPTOR"/>
    <property type="match status" value="1"/>
</dbReference>
<dbReference type="PANTHER" id="PTHR30069:SF8">
    <property type="entry name" value="TONB-DEPENDENT SIDEROPHORE RECEPTOR PROTEIN"/>
    <property type="match status" value="1"/>
</dbReference>
<keyword evidence="7 9" id="KW-0472">Membrane</keyword>
<dbReference type="AlphaFoldDB" id="A0AB33QMG6"/>
<comment type="similarity">
    <text evidence="9 11">Belongs to the TonB-dependent receptor family.</text>
</comment>
<keyword evidence="15" id="KW-0675">Receptor</keyword>
<dbReference type="InterPro" id="IPR058134">
    <property type="entry name" value="PirA/FepA/PfeA"/>
</dbReference>
<evidence type="ECO:0000313" key="15">
    <source>
        <dbReference type="EMBL" id="CBW15728.1"/>
    </source>
</evidence>
<evidence type="ECO:0000256" key="1">
    <source>
        <dbReference type="ARBA" id="ARBA00004571"/>
    </source>
</evidence>
<dbReference type="InterPro" id="IPR039426">
    <property type="entry name" value="TonB-dep_rcpt-like"/>
</dbReference>
<evidence type="ECO:0000259" key="13">
    <source>
        <dbReference type="Pfam" id="PF00593"/>
    </source>
</evidence>
<dbReference type="Pfam" id="PF00593">
    <property type="entry name" value="TonB_dep_Rec_b-barrel"/>
    <property type="match status" value="1"/>
</dbReference>
<dbReference type="Proteomes" id="UP000007052">
    <property type="component" value="Chromosome"/>
</dbReference>
<evidence type="ECO:0000256" key="7">
    <source>
        <dbReference type="ARBA" id="ARBA00023136"/>
    </source>
</evidence>
<protein>
    <submittedName>
        <fullName evidence="15">Ferric enterobactin receptor</fullName>
    </submittedName>
</protein>
<sequence>MLHKKYKLSLLSLALISAFTYAEEQLEEIQVSANSSAEQSQQGFNTSVVSAKEIAKQPIVNDIAELVRMQPGVNFTSGNSNASYGNKRQIDIRSMGPENTLILIDGKPATSRNSARYGRFGARDTHGDSKWVPVEEIDSVEVIRGTSAARYGSGAMGGVVNIKTKPVTNELKGGLSYYLNLPEDSKYGTTNRTTFNLSGPLIKDVLGFRLYGSWSKTRADSPSINENPDGTWSYAGREGLRNKDIAGRLDWNITPNQTLTLDASYSRQGNIYSGDSESWGANESEKALAGRNLETNRVYRQAYSLTHKGKWSWGENETYIAFDKTTNARLPVGLGFAMEGHWNGGDLNFTDSDLTNTRFSNELRIPFTLGAEHLLTIGMEANHSKLNDPSSMSYNLKNNKPMNLGVIPWLQSENRSGETSLSEYGVFVEDMIDFGQGTVVTPAIRFDHHSVSGGNWTPSLNLSQEVNPYLTLKGGIARAYKAPNLYQITEGYVLANRQNNCPATAANIRTVGACYTIGTKDLKPETSVNKEIGFELHNQDGYKFGLTYFHNDYRNKIEADETLLGTTFNPSFSRVTRYGTKADQKDYIKTTNIYKWGNVTRATVAGFEGYLNLPLIANKLSLNTNFTYFTKSKNRATGNPLNLSPKYTISSTLSYQVTDNLDFATTYTRFGKQFSKSTGTRYMDFSRNGLAQDTTLQESQGSYGIWGASIGYKWQNFSARIGVSNILNKRLYVDGKAQSYNEPGRAYYTTLKYSF</sequence>
<dbReference type="InterPro" id="IPR012910">
    <property type="entry name" value="Plug_dom"/>
</dbReference>
<dbReference type="SUPFAM" id="SSF56935">
    <property type="entry name" value="Porins"/>
    <property type="match status" value="1"/>
</dbReference>
<evidence type="ECO:0000256" key="5">
    <source>
        <dbReference type="ARBA" id="ARBA00022729"/>
    </source>
</evidence>
<keyword evidence="2 9" id="KW-0813">Transport</keyword>
<evidence type="ECO:0000259" key="14">
    <source>
        <dbReference type="Pfam" id="PF07715"/>
    </source>
</evidence>
<dbReference type="Gene3D" id="2.170.130.10">
    <property type="entry name" value="TonB-dependent receptor, plug domain"/>
    <property type="match status" value="1"/>
</dbReference>
<reference evidence="16" key="1">
    <citation type="submission" date="2010-07" db="EMBL/GenBank/DDBJ databases">
        <title>The genome sequence of Haemophilus parainfluenzae T3T1.</title>
        <authorList>
            <person name="Crook D."/>
            <person name="Hood D."/>
            <person name="Moxon R."/>
            <person name="Parkhill J."/>
            <person name="Aslett M."/>
            <person name="Bentley S.D."/>
        </authorList>
    </citation>
    <scope>NUCLEOTIDE SEQUENCE [LARGE SCALE GENOMIC DNA]</scope>
    <source>
        <strain evidence="16">T3T1</strain>
    </source>
</reference>
<gene>
    <name evidence="15" type="primary">pfeA</name>
    <name evidence="15" type="ordered locus">PARA_16280</name>
</gene>
<dbReference type="EMBL" id="FQ312002">
    <property type="protein sequence ID" value="CBW15728.1"/>
    <property type="molecule type" value="Genomic_DNA"/>
</dbReference>
<dbReference type="InterPro" id="IPR000531">
    <property type="entry name" value="Beta-barrel_TonB"/>
</dbReference>
<dbReference type="InterPro" id="IPR010917">
    <property type="entry name" value="TonB_rcpt_CS"/>
</dbReference>
<keyword evidence="3 9" id="KW-1134">Transmembrane beta strand</keyword>
<evidence type="ECO:0000256" key="6">
    <source>
        <dbReference type="ARBA" id="ARBA00023077"/>
    </source>
</evidence>
<dbReference type="RefSeq" id="WP_014065368.1">
    <property type="nucleotide sequence ID" value="NC_015964.1"/>
</dbReference>
<feature type="domain" description="TonB-dependent receptor plug" evidence="14">
    <location>
        <begin position="41"/>
        <end position="159"/>
    </location>
</feature>
<dbReference type="PROSITE" id="PS52016">
    <property type="entry name" value="TONB_DEPENDENT_REC_3"/>
    <property type="match status" value="1"/>
</dbReference>
<dbReference type="Gene3D" id="2.40.170.20">
    <property type="entry name" value="TonB-dependent receptor, beta-barrel domain"/>
    <property type="match status" value="1"/>
</dbReference>
<evidence type="ECO:0000256" key="12">
    <source>
        <dbReference type="SAM" id="SignalP"/>
    </source>
</evidence>
<proteinExistence type="inferred from homology"/>
<feature type="signal peptide" evidence="12">
    <location>
        <begin position="1"/>
        <end position="22"/>
    </location>
</feature>
<organism evidence="15 16">
    <name type="scientific">Haemophilus parainfluenzae (strain T3T1)</name>
    <dbReference type="NCBI Taxonomy" id="862965"/>
    <lineage>
        <taxon>Bacteria</taxon>
        <taxon>Pseudomonadati</taxon>
        <taxon>Pseudomonadota</taxon>
        <taxon>Gammaproteobacteria</taxon>
        <taxon>Pasteurellales</taxon>
        <taxon>Pasteurellaceae</taxon>
        <taxon>Haemophilus</taxon>
    </lineage>
</organism>
<dbReference type="CDD" id="cd01347">
    <property type="entry name" value="ligand_gated_channel"/>
    <property type="match status" value="1"/>
</dbReference>
<dbReference type="GO" id="GO:0044718">
    <property type="term" value="P:siderophore transmembrane transport"/>
    <property type="evidence" value="ECO:0007669"/>
    <property type="project" value="TreeGrafter"/>
</dbReference>
<dbReference type="KEGG" id="hpr:PARA_16280"/>
<evidence type="ECO:0000256" key="9">
    <source>
        <dbReference type="PROSITE-ProRule" id="PRU01360"/>
    </source>
</evidence>
<evidence type="ECO:0000256" key="11">
    <source>
        <dbReference type="RuleBase" id="RU003357"/>
    </source>
</evidence>
<dbReference type="InterPro" id="IPR037066">
    <property type="entry name" value="Plug_dom_sf"/>
</dbReference>
<dbReference type="NCBIfam" id="NF010051">
    <property type="entry name" value="PRK13528.1"/>
    <property type="match status" value="1"/>
</dbReference>
<evidence type="ECO:0000256" key="3">
    <source>
        <dbReference type="ARBA" id="ARBA00022452"/>
    </source>
</evidence>
<dbReference type="NCBIfam" id="NF010048">
    <property type="entry name" value="PRK13524.1"/>
    <property type="match status" value="1"/>
</dbReference>
<dbReference type="Pfam" id="PF07715">
    <property type="entry name" value="Plug"/>
    <property type="match status" value="1"/>
</dbReference>
<comment type="subcellular location">
    <subcellularLocation>
        <location evidence="1 9">Cell outer membrane</location>
        <topology evidence="1 9">Multi-pass membrane protein</topology>
    </subcellularLocation>
</comment>
<keyword evidence="6 11" id="KW-0798">TonB box</keyword>
<dbReference type="GO" id="GO:0009279">
    <property type="term" value="C:cell outer membrane"/>
    <property type="evidence" value="ECO:0007669"/>
    <property type="project" value="UniProtKB-SubCell"/>
</dbReference>
<evidence type="ECO:0000256" key="10">
    <source>
        <dbReference type="PROSITE-ProRule" id="PRU10144"/>
    </source>
</evidence>
<evidence type="ECO:0000256" key="2">
    <source>
        <dbReference type="ARBA" id="ARBA00022448"/>
    </source>
</evidence>
<evidence type="ECO:0000256" key="4">
    <source>
        <dbReference type="ARBA" id="ARBA00022692"/>
    </source>
</evidence>
<accession>A0AB33QMG6</accession>
<feature type="short sequence motif" description="TonB C-terminal box" evidence="10">
    <location>
        <begin position="738"/>
        <end position="755"/>
    </location>
</feature>
<feature type="chain" id="PRO_5044286744" evidence="12">
    <location>
        <begin position="23"/>
        <end position="755"/>
    </location>
</feature>
<keyword evidence="5 12" id="KW-0732">Signal</keyword>
<evidence type="ECO:0000313" key="16">
    <source>
        <dbReference type="Proteomes" id="UP000007052"/>
    </source>
</evidence>
<feature type="domain" description="TonB-dependent receptor-like beta-barrel" evidence="13">
    <location>
        <begin position="236"/>
        <end position="726"/>
    </location>
</feature>
<keyword evidence="8 9" id="KW-0998">Cell outer membrane</keyword>
<keyword evidence="4 9" id="KW-0812">Transmembrane</keyword>
<evidence type="ECO:0000256" key="8">
    <source>
        <dbReference type="ARBA" id="ARBA00023237"/>
    </source>
</evidence>
<dbReference type="GO" id="GO:0015344">
    <property type="term" value="F:siderophore uptake transmembrane transporter activity"/>
    <property type="evidence" value="ECO:0007669"/>
    <property type="project" value="TreeGrafter"/>
</dbReference>